<comment type="caution">
    <text evidence="3">The sequence shown here is derived from an EMBL/GenBank/DDBJ whole genome shotgun (WGS) entry which is preliminary data.</text>
</comment>
<dbReference type="EMBL" id="JACHWT010000003">
    <property type="protein sequence ID" value="MBB3115623.1"/>
    <property type="molecule type" value="Genomic_DNA"/>
</dbReference>
<accession>A0A8H9Y6Z3</accession>
<feature type="compositionally biased region" description="Low complexity" evidence="1">
    <location>
        <begin position="144"/>
        <end position="154"/>
    </location>
</feature>
<dbReference type="Proteomes" id="UP000612712">
    <property type="component" value="Unassembled WGS sequence"/>
</dbReference>
<dbReference type="CDD" id="cd00093">
    <property type="entry name" value="HTH_XRE"/>
    <property type="match status" value="1"/>
</dbReference>
<dbReference type="SUPFAM" id="SSF47413">
    <property type="entry name" value="lambda repressor-like DNA-binding domains"/>
    <property type="match status" value="1"/>
</dbReference>
<evidence type="ECO:0000259" key="2">
    <source>
        <dbReference type="PROSITE" id="PS50943"/>
    </source>
</evidence>
<dbReference type="Gene3D" id="1.10.260.40">
    <property type="entry name" value="lambda repressor-like DNA-binding domains"/>
    <property type="match status" value="1"/>
</dbReference>
<protein>
    <submittedName>
        <fullName evidence="3">Transcriptional regulator with XRE-family HTH domain</fullName>
    </submittedName>
</protein>
<evidence type="ECO:0000256" key="1">
    <source>
        <dbReference type="SAM" id="MobiDB-lite"/>
    </source>
</evidence>
<dbReference type="RefSeq" id="WP_083826074.1">
    <property type="nucleotide sequence ID" value="NZ_AENJ01000289.1"/>
</dbReference>
<organism evidence="3 4">
    <name type="scientific">Corynebacterium bovis DSM 20582 = CIP 54.80</name>
    <dbReference type="NCBI Taxonomy" id="927655"/>
    <lineage>
        <taxon>Bacteria</taxon>
        <taxon>Bacillati</taxon>
        <taxon>Actinomycetota</taxon>
        <taxon>Actinomycetes</taxon>
        <taxon>Mycobacteriales</taxon>
        <taxon>Corynebacteriaceae</taxon>
        <taxon>Corynebacterium</taxon>
    </lineage>
</organism>
<proteinExistence type="predicted"/>
<dbReference type="PROSITE" id="PS50943">
    <property type="entry name" value="HTH_CROC1"/>
    <property type="match status" value="1"/>
</dbReference>
<feature type="region of interest" description="Disordered" evidence="1">
    <location>
        <begin position="128"/>
        <end position="158"/>
    </location>
</feature>
<feature type="compositionally biased region" description="Low complexity" evidence="1">
    <location>
        <begin position="177"/>
        <end position="254"/>
    </location>
</feature>
<dbReference type="GO" id="GO:0003677">
    <property type="term" value="F:DNA binding"/>
    <property type="evidence" value="ECO:0007669"/>
    <property type="project" value="InterPro"/>
</dbReference>
<reference evidence="3" key="1">
    <citation type="submission" date="2020-08" db="EMBL/GenBank/DDBJ databases">
        <title>Sequencing the genomes of 1000 actinobacteria strains.</title>
        <authorList>
            <person name="Klenk H.-P."/>
        </authorList>
    </citation>
    <scope>NUCLEOTIDE SEQUENCE</scope>
    <source>
        <strain evidence="3">DSM 20582</strain>
    </source>
</reference>
<sequence>MSPWSRMVTGMSAGRENDDARGRGFPQRDPGPDADGDGEEPRFPWDELSADMAERLRELRLRAGLTQAELADLSGVTLNHISGLEAGPRQDGRSVDPRLSTLYRLAAALGVPPAAVFPLPGSMIDPDAVTTVPGRRRPRREGRAASTRPAATPAMDRATITVDIYWEPEEPEEPETPDTANTATNTATNTAPNTANTDDTAPNTANTDDTATNTTDTNTNTADTNTNTATNTADTNTTDTNTAANTADTPGPGD</sequence>
<evidence type="ECO:0000313" key="3">
    <source>
        <dbReference type="EMBL" id="MBB3115623.1"/>
    </source>
</evidence>
<name>A0A8H9Y6Z3_9CORY</name>
<feature type="region of interest" description="Disordered" evidence="1">
    <location>
        <begin position="1"/>
        <end position="49"/>
    </location>
</feature>
<feature type="region of interest" description="Disordered" evidence="1">
    <location>
        <begin position="170"/>
        <end position="254"/>
    </location>
</feature>
<feature type="domain" description="HTH cro/C1-type" evidence="2">
    <location>
        <begin position="56"/>
        <end position="116"/>
    </location>
</feature>
<dbReference type="InterPro" id="IPR010982">
    <property type="entry name" value="Lambda_DNA-bd_dom_sf"/>
</dbReference>
<dbReference type="Pfam" id="PF01381">
    <property type="entry name" value="HTH_3"/>
    <property type="match status" value="1"/>
</dbReference>
<dbReference type="InterPro" id="IPR001387">
    <property type="entry name" value="Cro/C1-type_HTH"/>
</dbReference>
<evidence type="ECO:0000313" key="4">
    <source>
        <dbReference type="Proteomes" id="UP000612712"/>
    </source>
</evidence>
<dbReference type="SMART" id="SM00530">
    <property type="entry name" value="HTH_XRE"/>
    <property type="match status" value="1"/>
</dbReference>
<gene>
    <name evidence="3" type="ORF">FHU32_000839</name>
</gene>
<dbReference type="AlphaFoldDB" id="A0A8H9Y6Z3"/>